<gene>
    <name evidence="10" type="primary">eccA</name>
    <name evidence="10" type="ORF">H7I77_05760</name>
    <name evidence="9" type="ORF">RMCN_6124</name>
</gene>
<dbReference type="Proteomes" id="UP000069773">
    <property type="component" value="Unassembled WGS sequence"/>
</dbReference>
<dbReference type="InterPro" id="IPR023835">
    <property type="entry name" value="T7SS_EccA"/>
</dbReference>
<dbReference type="SUPFAM" id="SSF52540">
    <property type="entry name" value="P-loop containing nucleoside triphosphate hydrolases"/>
    <property type="match status" value="1"/>
</dbReference>
<dbReference type="GO" id="GO:0005524">
    <property type="term" value="F:ATP binding"/>
    <property type="evidence" value="ECO:0007669"/>
    <property type="project" value="UniProtKB-KW"/>
</dbReference>
<evidence type="ECO:0000259" key="7">
    <source>
        <dbReference type="Pfam" id="PF17866"/>
    </source>
</evidence>
<dbReference type="InterPro" id="IPR000641">
    <property type="entry name" value="CbxX/CfxQ"/>
</dbReference>
<dbReference type="RefSeq" id="WP_067396965.1">
    <property type="nucleotide sequence ID" value="NZ_BCTA01000105.1"/>
</dbReference>
<dbReference type="InterPro" id="IPR041627">
    <property type="entry name" value="AAA_lid_6"/>
</dbReference>
<dbReference type="InterPro" id="IPR027417">
    <property type="entry name" value="P-loop_NTPase"/>
</dbReference>
<evidence type="ECO:0000259" key="6">
    <source>
        <dbReference type="Pfam" id="PF00004"/>
    </source>
</evidence>
<dbReference type="PRINTS" id="PR00819">
    <property type="entry name" value="CBXCFQXSUPER"/>
</dbReference>
<reference evidence="10" key="2">
    <citation type="submission" date="2020-07" db="EMBL/GenBank/DDBJ databases">
        <authorList>
            <person name="Pettersson B.M.F."/>
            <person name="Behra P.R.K."/>
            <person name="Ramesh M."/>
            <person name="Das S."/>
            <person name="Dasgupta S."/>
            <person name="Kirsebom L.A."/>
        </authorList>
    </citation>
    <scope>NUCLEOTIDE SEQUENCE</scope>
    <source>
        <strain evidence="10">DSM 44203</strain>
    </source>
</reference>
<feature type="domain" description="ESX-1 secretion system protein EccA1-like N-terminal" evidence="8">
    <location>
        <begin position="10"/>
        <end position="282"/>
    </location>
</feature>
<evidence type="ECO:0000256" key="4">
    <source>
        <dbReference type="ARBA" id="ARBA00022741"/>
    </source>
</evidence>
<evidence type="ECO:0000313" key="10">
    <source>
        <dbReference type="EMBL" id="MCV7022860.1"/>
    </source>
</evidence>
<protein>
    <submittedName>
        <fullName evidence="9">AAA ATPase central domain protein</fullName>
    </submittedName>
    <submittedName>
        <fullName evidence="10">Type VII secretion AAA-ATPase EccA</fullName>
    </submittedName>
</protein>
<dbReference type="PANTHER" id="PTHR43392">
    <property type="entry name" value="AAA-TYPE ATPASE FAMILY PROTEIN / ANKYRIN REPEAT FAMILY PROTEIN"/>
    <property type="match status" value="1"/>
</dbReference>
<dbReference type="InterPro" id="IPR050773">
    <property type="entry name" value="CbxX/CfxQ_RuBisCO_ESX"/>
</dbReference>
<reference evidence="10" key="3">
    <citation type="journal article" date="2022" name="BMC Genomics">
        <title>Comparative genome analysis of mycobacteria focusing on tRNA and non-coding RNA.</title>
        <authorList>
            <person name="Behra P.R.K."/>
            <person name="Pettersson B.M.F."/>
            <person name="Ramesh M."/>
            <person name="Das S."/>
            <person name="Dasgupta S."/>
            <person name="Kirsebom L.A."/>
        </authorList>
    </citation>
    <scope>NUCLEOTIDE SEQUENCE</scope>
    <source>
        <strain evidence="10">DSM 44203</strain>
    </source>
</reference>
<feature type="domain" description="ATPase AAA-type core" evidence="6">
    <location>
        <begin position="348"/>
        <end position="459"/>
    </location>
</feature>
<dbReference type="Pfam" id="PF17866">
    <property type="entry name" value="AAA_lid_6"/>
    <property type="match status" value="1"/>
</dbReference>
<dbReference type="Pfam" id="PF21545">
    <property type="entry name" value="T7SS_EccA1_N"/>
    <property type="match status" value="1"/>
</dbReference>
<dbReference type="InterPro" id="IPR049078">
    <property type="entry name" value="T7SS_EccA1-like_N"/>
</dbReference>
<dbReference type="Gene3D" id="1.10.8.60">
    <property type="match status" value="1"/>
</dbReference>
<accession>A0AAW5SGR6</accession>
<dbReference type="EMBL" id="BCTA01000105">
    <property type="protein sequence ID" value="GAT12991.1"/>
    <property type="molecule type" value="Genomic_DNA"/>
</dbReference>
<evidence type="ECO:0000313" key="12">
    <source>
        <dbReference type="Proteomes" id="UP001207528"/>
    </source>
</evidence>
<comment type="subcellular location">
    <subcellularLocation>
        <location evidence="1">Cytoplasm</location>
    </subcellularLocation>
</comment>
<dbReference type="Proteomes" id="UP001207528">
    <property type="component" value="Unassembled WGS sequence"/>
</dbReference>
<name>A0AAW5SGR6_MYCNV</name>
<dbReference type="FunFam" id="3.40.50.300:FF:000216">
    <property type="entry name" value="Type VII secretion ATPase EccA"/>
    <property type="match status" value="1"/>
</dbReference>
<evidence type="ECO:0000256" key="5">
    <source>
        <dbReference type="ARBA" id="ARBA00022840"/>
    </source>
</evidence>
<evidence type="ECO:0000256" key="2">
    <source>
        <dbReference type="ARBA" id="ARBA00010378"/>
    </source>
</evidence>
<dbReference type="Gene3D" id="1.25.40.10">
    <property type="entry name" value="Tetratricopeptide repeat domain"/>
    <property type="match status" value="1"/>
</dbReference>
<evidence type="ECO:0000313" key="11">
    <source>
        <dbReference type="Proteomes" id="UP000069773"/>
    </source>
</evidence>
<keyword evidence="11" id="KW-1185">Reference proteome</keyword>
<dbReference type="InterPro" id="IPR011990">
    <property type="entry name" value="TPR-like_helical_dom_sf"/>
</dbReference>
<dbReference type="GO" id="GO:0016887">
    <property type="term" value="F:ATP hydrolysis activity"/>
    <property type="evidence" value="ECO:0007669"/>
    <property type="project" value="InterPro"/>
</dbReference>
<reference evidence="9 11" key="1">
    <citation type="journal article" date="2016" name="Genome Announc.">
        <title>Draft Genome Sequences of Five Rapidly Growing Mycobacterium Species, M. thermoresistibile, M. fortuitum subsp. acetamidolyticum, M. canariasense, M. brisbanense, and M. novocastrense.</title>
        <authorList>
            <person name="Katahira K."/>
            <person name="Ogura Y."/>
            <person name="Gotoh Y."/>
            <person name="Hayashi T."/>
        </authorList>
    </citation>
    <scope>NUCLEOTIDE SEQUENCE [LARGE SCALE GENOMIC DNA]</scope>
    <source>
        <strain evidence="9 11">JCM18114</strain>
    </source>
</reference>
<evidence type="ECO:0000256" key="3">
    <source>
        <dbReference type="ARBA" id="ARBA00022490"/>
    </source>
</evidence>
<keyword evidence="4" id="KW-0547">Nucleotide-binding</keyword>
<keyword evidence="5" id="KW-0067">ATP-binding</keyword>
<proteinExistence type="inferred from homology"/>
<dbReference type="AlphaFoldDB" id="A0AAW5SGR6"/>
<dbReference type="PANTHER" id="PTHR43392:SF2">
    <property type="entry name" value="AAA-TYPE ATPASE FAMILY PROTEIN _ ANKYRIN REPEAT FAMILY PROTEIN"/>
    <property type="match status" value="1"/>
</dbReference>
<dbReference type="InterPro" id="IPR003959">
    <property type="entry name" value="ATPase_AAA_core"/>
</dbReference>
<comment type="similarity">
    <text evidence="2">Belongs to the CbxX/CfxQ family.</text>
</comment>
<dbReference type="EMBL" id="JACKTI010000021">
    <property type="protein sequence ID" value="MCV7022860.1"/>
    <property type="molecule type" value="Genomic_DNA"/>
</dbReference>
<keyword evidence="3" id="KW-0963">Cytoplasm</keyword>
<feature type="domain" description="CbbX AAA lid" evidence="7">
    <location>
        <begin position="533"/>
        <end position="592"/>
    </location>
</feature>
<comment type="caution">
    <text evidence="10">The sequence shown here is derived from an EMBL/GenBank/DDBJ whole genome shotgun (WGS) entry which is preliminary data.</text>
</comment>
<dbReference type="Gene3D" id="3.40.50.300">
    <property type="entry name" value="P-loop containing nucleotide triphosphate hydrolases"/>
    <property type="match status" value="1"/>
</dbReference>
<sequence>MIDERSLQALRAAMKVLHSSPDRAAQVFVLATGDNPELADAWLGRYATGERSVQVLERLASHADRLGEGLRRIQHRPADLGAHFDIDYVRMPIVDATTARLAYAAALIREQNWQGADSALFELPTTPAVGYVRSVLATATKRWPDVLVAVSNCRQWHSDPHLRRAASLQEAWAAASLGLSDRALEAVELVVNPPAEDTASGWKPSAQQGSDELTRDALFCRALVLRHRGEAEEARTVLTNIRVQWPGFERAQTALSDPTFGLQITDPQTIETRTDRWDASTETSAEERAAQESARSAQTLLADAEAELEAMVGLDEVKARIAELRHDSIARVLRQRKGLPTSPVSRHLLMVGPPGVGKTVSARVIAHIFCGLGLLRRPDVYETRRDKLFGRHVGDTENNTREQLEAGLGATVFIDEFGDLIHTGYGSGDPYGQAIISTLVPFMENHRDDMVVIAAGYPMASQRVLAANDGLRSRFATLIEYASYDPDQLIAIMEGIAAKDGDTFAPDALLSLRESFAQYYNAQITSSEGDVIRVIDGLGNGRFVRTVVEKAQLHRNSRIVSSLGLSGADLSDPELGTDLDADMLTLLTAQDVHYGHQQALPPEMRTNSARAADWLRESQERRRAQAQT</sequence>
<evidence type="ECO:0000259" key="8">
    <source>
        <dbReference type="Pfam" id="PF21545"/>
    </source>
</evidence>
<evidence type="ECO:0000256" key="1">
    <source>
        <dbReference type="ARBA" id="ARBA00004496"/>
    </source>
</evidence>
<dbReference type="NCBIfam" id="TIGR03922">
    <property type="entry name" value="T7SS_EccA"/>
    <property type="match status" value="1"/>
</dbReference>
<evidence type="ECO:0000313" key="9">
    <source>
        <dbReference type="EMBL" id="GAT12991.1"/>
    </source>
</evidence>
<organism evidence="10 12">
    <name type="scientific">Mycolicibacterium novocastrense</name>
    <name type="common">Mycobacterium novocastrense</name>
    <dbReference type="NCBI Taxonomy" id="59813"/>
    <lineage>
        <taxon>Bacteria</taxon>
        <taxon>Bacillati</taxon>
        <taxon>Actinomycetota</taxon>
        <taxon>Actinomycetes</taxon>
        <taxon>Mycobacteriales</taxon>
        <taxon>Mycobacteriaceae</taxon>
        <taxon>Mycolicibacterium</taxon>
    </lineage>
</organism>
<dbReference type="Pfam" id="PF00004">
    <property type="entry name" value="AAA"/>
    <property type="match status" value="1"/>
</dbReference>
<dbReference type="GO" id="GO:0005737">
    <property type="term" value="C:cytoplasm"/>
    <property type="evidence" value="ECO:0007669"/>
    <property type="project" value="UniProtKB-SubCell"/>
</dbReference>